<feature type="signal peptide" evidence="3">
    <location>
        <begin position="1"/>
        <end position="23"/>
    </location>
</feature>
<keyword evidence="2" id="KW-1133">Transmembrane helix</keyword>
<keyword evidence="2" id="KW-0472">Membrane</keyword>
<evidence type="ECO:0000313" key="5">
    <source>
        <dbReference type="Proteomes" id="UP000039046"/>
    </source>
</evidence>
<feature type="chain" id="PRO_5001978922" description="Csi2 protein" evidence="3">
    <location>
        <begin position="24"/>
        <end position="361"/>
    </location>
</feature>
<feature type="compositionally biased region" description="Low complexity" evidence="1">
    <location>
        <begin position="55"/>
        <end position="72"/>
    </location>
</feature>
<dbReference type="EMBL" id="CDHN01000001">
    <property type="protein sequence ID" value="CEJ80976.1"/>
    <property type="molecule type" value="Genomic_DNA"/>
</dbReference>
<organism evidence="4 5">
    <name type="scientific">[Torrubiella] hemipterigena</name>
    <dbReference type="NCBI Taxonomy" id="1531966"/>
    <lineage>
        <taxon>Eukaryota</taxon>
        <taxon>Fungi</taxon>
        <taxon>Dikarya</taxon>
        <taxon>Ascomycota</taxon>
        <taxon>Pezizomycotina</taxon>
        <taxon>Sordariomycetes</taxon>
        <taxon>Hypocreomycetidae</taxon>
        <taxon>Hypocreales</taxon>
        <taxon>Clavicipitaceae</taxon>
        <taxon>Clavicipitaceae incertae sedis</taxon>
        <taxon>'Torrubiella' clade</taxon>
    </lineage>
</organism>
<feature type="compositionally biased region" description="Polar residues" evidence="1">
    <location>
        <begin position="268"/>
        <end position="284"/>
    </location>
</feature>
<sequence length="361" mass="36831">MRPDRYIPSPALLLMAFVPIAMAQDNKNTDKPSPKPADNPTNKPADAKPNPSPSPNTNKDAPSPAPSPSSSSADKKPDPAPSPTSALSLPATNSVASAVTNSLGLPALTGIGAAAPTYPPASVPPTKNAPFMQQSSAPEGTVFIAVGAVLGAFGVAILLWRAIVSLLLHRSVERATMAQHDRDTKSGFPAPPAPFYKYSDRDSSPSFGPAGSSTGRGTRRTNRGPIPSANLSQGNLFFSPTAVTGNAGANNRASGFLPSGFYAAGSATPGSQSANNGISMSNLRPDSRGHYVATRPSPPGSPAMSASRGDLNQSTASLSMPLAPGQRAPSAYLEDLLADDPNGVPPMPSGQGSHGIAPTRR</sequence>
<feature type="region of interest" description="Disordered" evidence="1">
    <location>
        <begin position="177"/>
        <end position="233"/>
    </location>
</feature>
<evidence type="ECO:0000256" key="3">
    <source>
        <dbReference type="SAM" id="SignalP"/>
    </source>
</evidence>
<gene>
    <name evidence="4" type="ORF">VHEMI01131</name>
</gene>
<dbReference type="AlphaFoldDB" id="A0A0A1SS96"/>
<evidence type="ECO:0000313" key="4">
    <source>
        <dbReference type="EMBL" id="CEJ80976.1"/>
    </source>
</evidence>
<proteinExistence type="predicted"/>
<dbReference type="Proteomes" id="UP000039046">
    <property type="component" value="Unassembled WGS sequence"/>
</dbReference>
<protein>
    <recommendedName>
        <fullName evidence="6">Csi2 protein</fullName>
    </recommendedName>
</protein>
<keyword evidence="5" id="KW-1185">Reference proteome</keyword>
<feature type="transmembrane region" description="Helical" evidence="2">
    <location>
        <begin position="142"/>
        <end position="168"/>
    </location>
</feature>
<dbReference type="PANTHER" id="PTHR36089:SF1">
    <property type="entry name" value="CHITIN SYNTHASE 3 COMPLEX PROTEIN CSI2-RELATED"/>
    <property type="match status" value="1"/>
</dbReference>
<keyword evidence="2" id="KW-0812">Transmembrane</keyword>
<feature type="region of interest" description="Disordered" evidence="1">
    <location>
        <begin position="267"/>
        <end position="361"/>
    </location>
</feature>
<feature type="region of interest" description="Disordered" evidence="1">
    <location>
        <begin position="24"/>
        <end position="89"/>
    </location>
</feature>
<dbReference type="OrthoDB" id="4065319at2759"/>
<evidence type="ECO:0000256" key="2">
    <source>
        <dbReference type="SAM" id="Phobius"/>
    </source>
</evidence>
<dbReference type="GO" id="GO:0000324">
    <property type="term" value="C:fungal-type vacuole"/>
    <property type="evidence" value="ECO:0007669"/>
    <property type="project" value="TreeGrafter"/>
</dbReference>
<reference evidence="4 5" key="1">
    <citation type="journal article" date="2015" name="Genome Announc.">
        <title>Draft Genome Sequence and Gene Annotation of the Entomopathogenic Fungus Verticillium hemipterigenum.</title>
        <authorList>
            <person name="Horn F."/>
            <person name="Habel A."/>
            <person name="Scharf D.H."/>
            <person name="Dworschak J."/>
            <person name="Brakhage A.A."/>
            <person name="Guthke R."/>
            <person name="Hertweck C."/>
            <person name="Linde J."/>
        </authorList>
    </citation>
    <scope>NUCLEOTIDE SEQUENCE [LARGE SCALE GENOMIC DNA]</scope>
</reference>
<dbReference type="InterPro" id="IPR051009">
    <property type="entry name" value="PRM"/>
</dbReference>
<keyword evidence="3" id="KW-0732">Signal</keyword>
<evidence type="ECO:0008006" key="6">
    <source>
        <dbReference type="Google" id="ProtNLM"/>
    </source>
</evidence>
<accession>A0A0A1SS96</accession>
<dbReference type="HOGENOM" id="CLU_037244_1_0_1"/>
<dbReference type="PANTHER" id="PTHR36089">
    <property type="entry name" value="CHITIN SYNTHASE 3 COMPLEX PROTEIN CSI2-RELATED"/>
    <property type="match status" value="1"/>
</dbReference>
<evidence type="ECO:0000256" key="1">
    <source>
        <dbReference type="SAM" id="MobiDB-lite"/>
    </source>
</evidence>
<name>A0A0A1SS96_9HYPO</name>